<reference evidence="9" key="2">
    <citation type="journal article" date="2008" name="Genome Biol.">
        <title>Improved genome assembly and evidence-based global gene model set for the chordate Ciona intestinalis: new insight into intron and operon populations.</title>
        <authorList>
            <person name="Satou Y."/>
            <person name="Mineta K."/>
            <person name="Ogasawara M."/>
            <person name="Sasakura Y."/>
            <person name="Shoguchi E."/>
            <person name="Ueno K."/>
            <person name="Yamada L."/>
            <person name="Matsumoto J."/>
            <person name="Wasserscheid J."/>
            <person name="Dewar K."/>
            <person name="Wiley G.B."/>
            <person name="Macmil S.L."/>
            <person name="Roe B.A."/>
            <person name="Zeller R.W."/>
            <person name="Hastings K.E."/>
            <person name="Lemaire P."/>
            <person name="Lindquist E."/>
            <person name="Endo T."/>
            <person name="Hotta K."/>
            <person name="Inaba K."/>
        </authorList>
    </citation>
    <scope>NUCLEOTIDE SEQUENCE [LARGE SCALE GENOMIC DNA]</scope>
    <source>
        <strain evidence="9">wild type</strain>
    </source>
</reference>
<dbReference type="EMBL" id="EAAA01002345">
    <property type="status" value="NOT_ANNOTATED_CDS"/>
    <property type="molecule type" value="Genomic_DNA"/>
</dbReference>
<keyword evidence="2 7" id="KW-0808">Transferase</keyword>
<evidence type="ECO:0000313" key="10">
    <source>
        <dbReference type="Proteomes" id="UP000008144"/>
    </source>
</evidence>
<dbReference type="Proteomes" id="UP000008144">
    <property type="component" value="Chromosome 7"/>
</dbReference>
<name>F6UMH6_CIOIN</name>
<dbReference type="PROSITE" id="PS50216">
    <property type="entry name" value="DHHC"/>
    <property type="match status" value="1"/>
</dbReference>
<reference evidence="9" key="3">
    <citation type="submission" date="2025-08" db="UniProtKB">
        <authorList>
            <consortium name="Ensembl"/>
        </authorList>
    </citation>
    <scope>IDENTIFICATION</scope>
</reference>
<evidence type="ECO:0000256" key="1">
    <source>
        <dbReference type="ARBA" id="ARBA00004141"/>
    </source>
</evidence>
<organism evidence="9 10">
    <name type="scientific">Ciona intestinalis</name>
    <name type="common">Transparent sea squirt</name>
    <name type="synonym">Ascidia intestinalis</name>
    <dbReference type="NCBI Taxonomy" id="7719"/>
    <lineage>
        <taxon>Eukaryota</taxon>
        <taxon>Metazoa</taxon>
        <taxon>Chordata</taxon>
        <taxon>Tunicata</taxon>
        <taxon>Ascidiacea</taxon>
        <taxon>Phlebobranchia</taxon>
        <taxon>Cionidae</taxon>
        <taxon>Ciona</taxon>
    </lineage>
</organism>
<dbReference type="AlphaFoldDB" id="F6UMH6"/>
<dbReference type="FunCoup" id="F6UMH6">
    <property type="interactions" value="417"/>
</dbReference>
<dbReference type="EC" id="2.3.1.225" evidence="7"/>
<evidence type="ECO:0000259" key="8">
    <source>
        <dbReference type="Pfam" id="PF01529"/>
    </source>
</evidence>
<reference evidence="10" key="1">
    <citation type="journal article" date="2002" name="Science">
        <title>The draft genome of Ciona intestinalis: insights into chordate and vertebrate origins.</title>
        <authorList>
            <person name="Dehal P."/>
            <person name="Satou Y."/>
            <person name="Campbell R.K."/>
            <person name="Chapman J."/>
            <person name="Degnan B."/>
            <person name="De Tomaso A."/>
            <person name="Davidson B."/>
            <person name="Di Gregorio A."/>
            <person name="Gelpke M."/>
            <person name="Goodstein D.M."/>
            <person name="Harafuji N."/>
            <person name="Hastings K.E."/>
            <person name="Ho I."/>
            <person name="Hotta K."/>
            <person name="Huang W."/>
            <person name="Kawashima T."/>
            <person name="Lemaire P."/>
            <person name="Martinez D."/>
            <person name="Meinertzhagen I.A."/>
            <person name="Necula S."/>
            <person name="Nonaka M."/>
            <person name="Putnam N."/>
            <person name="Rash S."/>
            <person name="Saiga H."/>
            <person name="Satake M."/>
            <person name="Terry A."/>
            <person name="Yamada L."/>
            <person name="Wang H.G."/>
            <person name="Awazu S."/>
            <person name="Azumi K."/>
            <person name="Boore J."/>
            <person name="Branno M."/>
            <person name="Chin-Bow S."/>
            <person name="DeSantis R."/>
            <person name="Doyle S."/>
            <person name="Francino P."/>
            <person name="Keys D.N."/>
            <person name="Haga S."/>
            <person name="Hayashi H."/>
            <person name="Hino K."/>
            <person name="Imai K.S."/>
            <person name="Inaba K."/>
            <person name="Kano S."/>
            <person name="Kobayashi K."/>
            <person name="Kobayashi M."/>
            <person name="Lee B.I."/>
            <person name="Makabe K.W."/>
            <person name="Manohar C."/>
            <person name="Matassi G."/>
            <person name="Medina M."/>
            <person name="Mochizuki Y."/>
            <person name="Mount S."/>
            <person name="Morishita T."/>
            <person name="Miura S."/>
            <person name="Nakayama A."/>
            <person name="Nishizaka S."/>
            <person name="Nomoto H."/>
            <person name="Ohta F."/>
            <person name="Oishi K."/>
            <person name="Rigoutsos I."/>
            <person name="Sano M."/>
            <person name="Sasaki A."/>
            <person name="Sasakura Y."/>
            <person name="Shoguchi E."/>
            <person name="Shin-i T."/>
            <person name="Spagnuolo A."/>
            <person name="Stainier D."/>
            <person name="Suzuki M.M."/>
            <person name="Tassy O."/>
            <person name="Takatori N."/>
            <person name="Tokuoka M."/>
            <person name="Yagi K."/>
            <person name="Yoshizaki F."/>
            <person name="Wada S."/>
            <person name="Zhang C."/>
            <person name="Hyatt P.D."/>
            <person name="Larimer F."/>
            <person name="Detter C."/>
            <person name="Doggett N."/>
            <person name="Glavina T."/>
            <person name="Hawkins T."/>
            <person name="Richardson P."/>
            <person name="Lucas S."/>
            <person name="Kohara Y."/>
            <person name="Levine M."/>
            <person name="Satoh N."/>
            <person name="Rokhsar D.S."/>
        </authorList>
    </citation>
    <scope>NUCLEOTIDE SEQUENCE [LARGE SCALE GENOMIC DNA]</scope>
</reference>
<dbReference type="GO" id="GO:0005783">
    <property type="term" value="C:endoplasmic reticulum"/>
    <property type="evidence" value="ECO:0000318"/>
    <property type="project" value="GO_Central"/>
</dbReference>
<keyword evidence="5 7" id="KW-0472">Membrane</keyword>
<evidence type="ECO:0000256" key="2">
    <source>
        <dbReference type="ARBA" id="ARBA00022679"/>
    </source>
</evidence>
<dbReference type="InParanoid" id="F6UMH6"/>
<accession>F6UMH6</accession>
<proteinExistence type="inferred from homology"/>
<dbReference type="HOGENOM" id="CLU_044394_1_0_1"/>
<dbReference type="GO" id="GO:0006612">
    <property type="term" value="P:protein targeting to membrane"/>
    <property type="evidence" value="ECO:0000318"/>
    <property type="project" value="GO_Central"/>
</dbReference>
<feature type="transmembrane region" description="Helical" evidence="7">
    <location>
        <begin position="183"/>
        <end position="209"/>
    </location>
</feature>
<keyword evidence="3 7" id="KW-0812">Transmembrane</keyword>
<comment type="catalytic activity">
    <reaction evidence="7">
        <text>L-cysteinyl-[protein] + hexadecanoyl-CoA = S-hexadecanoyl-L-cysteinyl-[protein] + CoA</text>
        <dbReference type="Rhea" id="RHEA:36683"/>
        <dbReference type="Rhea" id="RHEA-COMP:10131"/>
        <dbReference type="Rhea" id="RHEA-COMP:11032"/>
        <dbReference type="ChEBI" id="CHEBI:29950"/>
        <dbReference type="ChEBI" id="CHEBI:57287"/>
        <dbReference type="ChEBI" id="CHEBI:57379"/>
        <dbReference type="ChEBI" id="CHEBI:74151"/>
        <dbReference type="EC" id="2.3.1.225"/>
    </reaction>
</comment>
<keyword evidence="10" id="KW-1185">Reference proteome</keyword>
<dbReference type="STRING" id="7719.ENSCINP00000013979"/>
<sequence>YCLQWKDENLKRLLHFGPIIALCVIFICYTMSIIDSMLWLLPTHNGIAGKLNVLVLTIWLALILGNFFRAILGGPGYVPKNWVPKDKNDTKYLQFCQVCQGYKPPRAHHCRKCERCVLKMDHHCPWINNCCGHFNHTNFVLFVFFAPVGCMHALIVMVATVWSQVFRRAEYLQIAVRPVNFSINAFLMNLFASGLAFGTIVAVGILFYYQMKNVITNSTGIEQWIIEKAEDRRRTEEEGTFKYPYNLGKLKNILEVLNFSFRPYGDGYVWPVAKGCHQFTLTIEQIKQKHEKRSRMVPFDIIKSYSGWWFPCTLGICTCARVPCSDEPRIAVCPGDRVIVSRGQKYWLYGNKVLKDEGKRIRGWFPRKCGLRVPEQN</sequence>
<comment type="subcellular location">
    <subcellularLocation>
        <location evidence="1">Membrane</location>
        <topology evidence="1">Multi-pass membrane protein</topology>
    </subcellularLocation>
</comment>
<dbReference type="GO" id="GO:0019706">
    <property type="term" value="F:protein-cysteine S-palmitoyltransferase activity"/>
    <property type="evidence" value="ECO:0000318"/>
    <property type="project" value="GO_Central"/>
</dbReference>
<evidence type="ECO:0000256" key="7">
    <source>
        <dbReference type="RuleBase" id="RU079119"/>
    </source>
</evidence>
<dbReference type="GO" id="GO:0016020">
    <property type="term" value="C:membrane"/>
    <property type="evidence" value="ECO:0007669"/>
    <property type="project" value="UniProtKB-SubCell"/>
</dbReference>
<evidence type="ECO:0000256" key="5">
    <source>
        <dbReference type="ARBA" id="ARBA00023136"/>
    </source>
</evidence>
<keyword evidence="4 7" id="KW-1133">Transmembrane helix</keyword>
<protein>
    <recommendedName>
        <fullName evidence="7">Palmitoyltransferase</fullName>
        <ecNumber evidence="7">2.3.1.225</ecNumber>
    </recommendedName>
</protein>
<dbReference type="Pfam" id="PF01529">
    <property type="entry name" value="DHHC"/>
    <property type="match status" value="1"/>
</dbReference>
<dbReference type="InterPro" id="IPR039859">
    <property type="entry name" value="PFA4/ZDH16/20/ERF2-like"/>
</dbReference>
<reference evidence="9" key="4">
    <citation type="submission" date="2025-09" db="UniProtKB">
        <authorList>
            <consortium name="Ensembl"/>
        </authorList>
    </citation>
    <scope>IDENTIFICATION</scope>
</reference>
<feature type="transmembrane region" description="Helical" evidence="7">
    <location>
        <begin position="19"/>
        <end position="41"/>
    </location>
</feature>
<comment type="domain">
    <text evidence="7">The DHHC domain is required for palmitoyltransferase activity.</text>
</comment>
<dbReference type="Ensembl" id="ENSCINT00000013979.3">
    <property type="protein sequence ID" value="ENSCINP00000013979.3"/>
    <property type="gene ID" value="ENSCING00000006814.3"/>
</dbReference>
<feature type="transmembrane region" description="Helical" evidence="7">
    <location>
        <begin position="53"/>
        <end position="72"/>
    </location>
</feature>
<feature type="domain" description="Palmitoyltransferase DHHC" evidence="8">
    <location>
        <begin position="91"/>
        <end position="224"/>
    </location>
</feature>
<evidence type="ECO:0000313" key="9">
    <source>
        <dbReference type="Ensembl" id="ENSCINP00000013979.3"/>
    </source>
</evidence>
<evidence type="ECO:0000256" key="6">
    <source>
        <dbReference type="ARBA" id="ARBA00023315"/>
    </source>
</evidence>
<dbReference type="GO" id="GO:0005794">
    <property type="term" value="C:Golgi apparatus"/>
    <property type="evidence" value="ECO:0000318"/>
    <property type="project" value="GO_Central"/>
</dbReference>
<dbReference type="OMA" id="GCIHAAI"/>
<dbReference type="InterPro" id="IPR001594">
    <property type="entry name" value="Palmitoyltrfase_DHHC"/>
</dbReference>
<dbReference type="GeneTree" id="ENSGT00940000155642"/>
<keyword evidence="6 7" id="KW-0012">Acyltransferase</keyword>
<dbReference type="PANTHER" id="PTHR12246">
    <property type="entry name" value="PALMITOYLTRANSFERASE ZDHHC16"/>
    <property type="match status" value="1"/>
</dbReference>
<feature type="transmembrane region" description="Helical" evidence="7">
    <location>
        <begin position="139"/>
        <end position="162"/>
    </location>
</feature>
<evidence type="ECO:0000256" key="3">
    <source>
        <dbReference type="ARBA" id="ARBA00022692"/>
    </source>
</evidence>
<evidence type="ECO:0000256" key="4">
    <source>
        <dbReference type="ARBA" id="ARBA00022989"/>
    </source>
</evidence>
<comment type="similarity">
    <text evidence="7">Belongs to the DHHC palmitoyltransferase family.</text>
</comment>